<evidence type="ECO:0000313" key="3">
    <source>
        <dbReference type="Proteomes" id="UP001165060"/>
    </source>
</evidence>
<accession>A0ABQ6MY80</accession>
<name>A0ABQ6MY80_9STRA</name>
<sequence>MNYSIIPSLLLLAVSAQGRILGKTKGSMTGMTGMGMSGKVPVLTASSESSASYNFDKVTITATSIPTQPSVVNWSFFIEGQSATVGVPAESTFYNKAGVACEELTYHIHANRIATDWPQDNNNNICYSTGGHWDPYFACGPASQHAGTTCNALDYDPYDTRCGQCESDAVIGGGGCVSDNQYTQPQAGCEVGDLSGKMGKRPNAPLINPFVYQDTNIQTLDTYAQASLVVHCCVGGICKERVACANLELGKGEPSPYV</sequence>
<keyword evidence="3" id="KW-1185">Reference proteome</keyword>
<dbReference type="SUPFAM" id="SSF49329">
    <property type="entry name" value="Cu,Zn superoxide dismutase-like"/>
    <property type="match status" value="1"/>
</dbReference>
<evidence type="ECO:0000256" key="1">
    <source>
        <dbReference type="SAM" id="SignalP"/>
    </source>
</evidence>
<protein>
    <submittedName>
        <fullName evidence="2">Uncharacterized protein</fullName>
    </submittedName>
</protein>
<evidence type="ECO:0000313" key="2">
    <source>
        <dbReference type="EMBL" id="GMI36155.1"/>
    </source>
</evidence>
<comment type="caution">
    <text evidence="2">The sequence shown here is derived from an EMBL/GenBank/DDBJ whole genome shotgun (WGS) entry which is preliminary data.</text>
</comment>
<dbReference type="Proteomes" id="UP001165060">
    <property type="component" value="Unassembled WGS sequence"/>
</dbReference>
<organism evidence="2 3">
    <name type="scientific">Tetraparma gracilis</name>
    <dbReference type="NCBI Taxonomy" id="2962635"/>
    <lineage>
        <taxon>Eukaryota</taxon>
        <taxon>Sar</taxon>
        <taxon>Stramenopiles</taxon>
        <taxon>Ochrophyta</taxon>
        <taxon>Bolidophyceae</taxon>
        <taxon>Parmales</taxon>
        <taxon>Triparmaceae</taxon>
        <taxon>Tetraparma</taxon>
    </lineage>
</organism>
<feature type="chain" id="PRO_5047126688" evidence="1">
    <location>
        <begin position="19"/>
        <end position="258"/>
    </location>
</feature>
<dbReference type="InterPro" id="IPR036423">
    <property type="entry name" value="SOD-like_Cu/Zn_dom_sf"/>
</dbReference>
<gene>
    <name evidence="2" type="ORF">TeGR_g3280</name>
</gene>
<keyword evidence="1" id="KW-0732">Signal</keyword>
<proteinExistence type="predicted"/>
<reference evidence="2 3" key="1">
    <citation type="journal article" date="2023" name="Commun. Biol.">
        <title>Genome analysis of Parmales, the sister group of diatoms, reveals the evolutionary specialization of diatoms from phago-mixotrophs to photoautotrophs.</title>
        <authorList>
            <person name="Ban H."/>
            <person name="Sato S."/>
            <person name="Yoshikawa S."/>
            <person name="Yamada K."/>
            <person name="Nakamura Y."/>
            <person name="Ichinomiya M."/>
            <person name="Sato N."/>
            <person name="Blanc-Mathieu R."/>
            <person name="Endo H."/>
            <person name="Kuwata A."/>
            <person name="Ogata H."/>
        </authorList>
    </citation>
    <scope>NUCLEOTIDE SEQUENCE [LARGE SCALE GENOMIC DNA]</scope>
</reference>
<dbReference type="EMBL" id="BRYB01004751">
    <property type="protein sequence ID" value="GMI36155.1"/>
    <property type="molecule type" value="Genomic_DNA"/>
</dbReference>
<feature type="signal peptide" evidence="1">
    <location>
        <begin position="1"/>
        <end position="18"/>
    </location>
</feature>
<dbReference type="Gene3D" id="2.60.40.200">
    <property type="entry name" value="Superoxide dismutase, copper/zinc binding domain"/>
    <property type="match status" value="1"/>
</dbReference>